<keyword evidence="4" id="KW-1185">Reference proteome</keyword>
<dbReference type="EMBL" id="BMTD01000024">
    <property type="protein sequence ID" value="GGV22411.1"/>
    <property type="molecule type" value="Genomic_DNA"/>
</dbReference>
<dbReference type="Pfam" id="PF13546">
    <property type="entry name" value="DDE_5"/>
    <property type="match status" value="1"/>
</dbReference>
<evidence type="ECO:0000256" key="1">
    <source>
        <dbReference type="SAM" id="MobiDB-lite"/>
    </source>
</evidence>
<gene>
    <name evidence="3" type="ORF">GCM10010260_73400</name>
</gene>
<dbReference type="Proteomes" id="UP000618795">
    <property type="component" value="Unassembled WGS sequence"/>
</dbReference>
<name>A0A918IJX3_9ACTN</name>
<accession>A0A918IJX3</accession>
<dbReference type="AlphaFoldDB" id="A0A918IJX3"/>
<organism evidence="3 4">
    <name type="scientific">Streptomyces filipinensis</name>
    <dbReference type="NCBI Taxonomy" id="66887"/>
    <lineage>
        <taxon>Bacteria</taxon>
        <taxon>Bacillati</taxon>
        <taxon>Actinomycetota</taxon>
        <taxon>Actinomycetes</taxon>
        <taxon>Kitasatosporales</taxon>
        <taxon>Streptomycetaceae</taxon>
        <taxon>Streptomyces</taxon>
    </lineage>
</organism>
<evidence type="ECO:0000313" key="3">
    <source>
        <dbReference type="EMBL" id="GGV22411.1"/>
    </source>
</evidence>
<proteinExistence type="predicted"/>
<dbReference type="InterPro" id="IPR038721">
    <property type="entry name" value="IS701-like_DDE_dom"/>
</dbReference>
<feature type="domain" description="Transposase IS701-like DDE" evidence="2">
    <location>
        <begin position="1"/>
        <end position="49"/>
    </location>
</feature>
<sequence length="69" mass="7444">MIVADAGYGRSVSFRLALEERGWSYVMAVDPKEIARPADAEPYQPAYGGLWPTDSAPIPRGAPAAARPR</sequence>
<reference evidence="3" key="2">
    <citation type="submission" date="2020-09" db="EMBL/GenBank/DDBJ databases">
        <authorList>
            <person name="Sun Q."/>
            <person name="Ohkuma M."/>
        </authorList>
    </citation>
    <scope>NUCLEOTIDE SEQUENCE</scope>
    <source>
        <strain evidence="3">JCM 4369</strain>
    </source>
</reference>
<evidence type="ECO:0000313" key="4">
    <source>
        <dbReference type="Proteomes" id="UP000618795"/>
    </source>
</evidence>
<reference evidence="3" key="1">
    <citation type="journal article" date="2014" name="Int. J. Syst. Evol. Microbiol.">
        <title>Complete genome sequence of Corynebacterium casei LMG S-19264T (=DSM 44701T), isolated from a smear-ripened cheese.</title>
        <authorList>
            <consortium name="US DOE Joint Genome Institute (JGI-PGF)"/>
            <person name="Walter F."/>
            <person name="Albersmeier A."/>
            <person name="Kalinowski J."/>
            <person name="Ruckert C."/>
        </authorList>
    </citation>
    <scope>NUCLEOTIDE SEQUENCE</scope>
    <source>
        <strain evidence="3">JCM 4369</strain>
    </source>
</reference>
<protein>
    <recommendedName>
        <fullName evidence="2">Transposase IS701-like DDE domain-containing protein</fullName>
    </recommendedName>
</protein>
<feature type="compositionally biased region" description="Low complexity" evidence="1">
    <location>
        <begin position="56"/>
        <end position="69"/>
    </location>
</feature>
<evidence type="ECO:0000259" key="2">
    <source>
        <dbReference type="Pfam" id="PF13546"/>
    </source>
</evidence>
<comment type="caution">
    <text evidence="3">The sequence shown here is derived from an EMBL/GenBank/DDBJ whole genome shotgun (WGS) entry which is preliminary data.</text>
</comment>
<feature type="region of interest" description="Disordered" evidence="1">
    <location>
        <begin position="46"/>
        <end position="69"/>
    </location>
</feature>